<dbReference type="InterPro" id="IPR011251">
    <property type="entry name" value="Luciferase-like_dom"/>
</dbReference>
<dbReference type="Gene3D" id="3.60.130.10">
    <property type="entry name" value="Clavaminate synthase-like"/>
    <property type="match status" value="1"/>
</dbReference>
<dbReference type="InterPro" id="IPR042098">
    <property type="entry name" value="TauD-like_sf"/>
</dbReference>
<reference evidence="6" key="1">
    <citation type="submission" date="2020-06" db="EMBL/GenBank/DDBJ databases">
        <title>A chromosome-scale genome assembly of Talaromyces rugulosus W13939.</title>
        <authorList>
            <person name="Wang B."/>
            <person name="Guo L."/>
            <person name="Ye K."/>
            <person name="Wang L."/>
        </authorList>
    </citation>
    <scope>NUCLEOTIDE SEQUENCE [LARGE SCALE GENOMIC DNA]</scope>
    <source>
        <strain evidence="6">W13939</strain>
    </source>
</reference>
<dbReference type="GO" id="GO:0016705">
    <property type="term" value="F:oxidoreductase activity, acting on paired donors, with incorporation or reduction of molecular oxygen"/>
    <property type="evidence" value="ECO:0007669"/>
    <property type="project" value="InterPro"/>
</dbReference>
<sequence length="855" mass="95264">MAEKQETVTDNAIAPETASVIPGKKKRIHLNGFDMFTVSHLSFGQWRNPKDRAKTKRRDISYWTDLARILEKGEFTALFLADTYGLYDTYKGSSETSLRYGVQVPMGDPSIPITAMASVTENLGFAITTSTSYEAPYVVAKRFSTLDHLTRGRFGWNIVTSWKASASTALGLPLVEHDKRYEIADEYLRVLYKLWEGSWADDALKEDAETAEYADPSRIKTVHHHGDNFHLDGVHILDPSPQRTPFLFQAGTSPAGIAFGTAHAEGIFVSAISPEALAPRVKTIREEAAKRGRDPASIKIFPLLTPIIGRTEEEAKEKYEEALKHANFEAGLTFWSGSSGIDLSQFDLDQEIRPTDVTVDARVHSTLTHLQHTSPDIPAWTPRNIGKWIALGANGPLSVGTPEKIADLLERWVDVADVDGFNIGYIISPGSFEDVVELLVPELKRRGLYDPLPERSTLRERIYGVGQKGLRDDHLGSRYRFDVMAPSVAVAPEGTAPVTVPVKSVPENTTESKPKIRRVIDEEENTTATYPHYLPTWDHGEKYPPLEPFSHIEHGRDADPSFKDLLPEGSTIDKLTPTIGSEVRGVQLHKLSAAGKDQLALLVAQRKVVAFRDQEFADLPIKEALDFGGYFGRHHIHPTSGSPDGYPEIHLVYRKGTDGEVEAFFANRNSSVQWHSDVSYEKQPPGTTFLYILDSPEVGGDTAFTNQVEAYNRLSPAIQQRLHGLKAVHSGHEQAEFSRSRGGVVRREPVQTEHPLVRTHPVTGEKALYVNSGFTRSIVGLKKEESEALLGFLLNHIGRGIDYQARVRWAPKTVVVWDNRVTVHSAIFDWITGERRHLARITPQAERPYETPYGG</sequence>
<dbReference type="PANTHER" id="PTHR30011:SF30">
    <property type="entry name" value="XENOBIOTIC COMPOUND MONOOXYGENASE, DSZA FAMILY (AFU_ORTHOLOGUE AFUA_6G01920)"/>
    <property type="match status" value="1"/>
</dbReference>
<comment type="similarity">
    <text evidence="2">Belongs to the NtaA/SnaA/DszA monooxygenase family.</text>
</comment>
<dbReference type="Gene3D" id="3.20.20.30">
    <property type="entry name" value="Luciferase-like domain"/>
    <property type="match status" value="1"/>
</dbReference>
<dbReference type="EMBL" id="CP055903">
    <property type="protein sequence ID" value="QKX64792.1"/>
    <property type="molecule type" value="Genomic_DNA"/>
</dbReference>
<accession>A0A7H8RE81</accession>
<dbReference type="Pfam" id="PF02668">
    <property type="entry name" value="TauD"/>
    <property type="match status" value="1"/>
</dbReference>
<dbReference type="GO" id="GO:0004497">
    <property type="term" value="F:monooxygenase activity"/>
    <property type="evidence" value="ECO:0007669"/>
    <property type="project" value="InterPro"/>
</dbReference>
<dbReference type="FunFam" id="3.60.130.10:FF:000003">
    <property type="entry name" value="Alpha-ketoglutarate-dependent taurine dioxygenase"/>
    <property type="match status" value="1"/>
</dbReference>
<dbReference type="GeneID" id="55999444"/>
<organism evidence="5 6">
    <name type="scientific">Talaromyces rugulosus</name>
    <name type="common">Penicillium rugulosum</name>
    <dbReference type="NCBI Taxonomy" id="121627"/>
    <lineage>
        <taxon>Eukaryota</taxon>
        <taxon>Fungi</taxon>
        <taxon>Dikarya</taxon>
        <taxon>Ascomycota</taxon>
        <taxon>Pezizomycotina</taxon>
        <taxon>Eurotiomycetes</taxon>
        <taxon>Eurotiomycetidae</taxon>
        <taxon>Eurotiales</taxon>
        <taxon>Trichocomaceae</taxon>
        <taxon>Talaromyces</taxon>
        <taxon>Talaromyces sect. Islandici</taxon>
    </lineage>
</organism>
<keyword evidence="6" id="KW-1185">Reference proteome</keyword>
<dbReference type="AlphaFoldDB" id="A0A7H8RE81"/>
<evidence type="ECO:0000259" key="3">
    <source>
        <dbReference type="Pfam" id="PF00296"/>
    </source>
</evidence>
<proteinExistence type="inferred from homology"/>
<dbReference type="SUPFAM" id="SSF51679">
    <property type="entry name" value="Bacterial luciferase-like"/>
    <property type="match status" value="1"/>
</dbReference>
<dbReference type="InterPro" id="IPR036661">
    <property type="entry name" value="Luciferase-like_sf"/>
</dbReference>
<dbReference type="KEGG" id="trg:TRUGW13939_11968"/>
<evidence type="ECO:0000259" key="4">
    <source>
        <dbReference type="Pfam" id="PF02668"/>
    </source>
</evidence>
<evidence type="ECO:0000313" key="6">
    <source>
        <dbReference type="Proteomes" id="UP000509510"/>
    </source>
</evidence>
<dbReference type="OrthoDB" id="8922241at2759"/>
<evidence type="ECO:0000256" key="2">
    <source>
        <dbReference type="ARBA" id="ARBA00033748"/>
    </source>
</evidence>
<dbReference type="Proteomes" id="UP000509510">
    <property type="component" value="Chromosome VI"/>
</dbReference>
<dbReference type="PANTHER" id="PTHR30011">
    <property type="entry name" value="ALKANESULFONATE MONOOXYGENASE-RELATED"/>
    <property type="match status" value="1"/>
</dbReference>
<name>A0A7H8RE81_TALRU</name>
<evidence type="ECO:0008006" key="7">
    <source>
        <dbReference type="Google" id="ProtNLM"/>
    </source>
</evidence>
<evidence type="ECO:0000313" key="5">
    <source>
        <dbReference type="EMBL" id="QKX64792.1"/>
    </source>
</evidence>
<protein>
    <recommendedName>
        <fullName evidence="7">TauD/TfdA-like domain-containing protein</fullName>
    </recommendedName>
</protein>
<evidence type="ECO:0000256" key="1">
    <source>
        <dbReference type="ARBA" id="ARBA00023002"/>
    </source>
</evidence>
<dbReference type="SUPFAM" id="SSF51197">
    <property type="entry name" value="Clavaminate synthase-like"/>
    <property type="match status" value="1"/>
</dbReference>
<dbReference type="InterPro" id="IPR003819">
    <property type="entry name" value="TauD/TfdA-like"/>
</dbReference>
<dbReference type="InterPro" id="IPR016215">
    <property type="entry name" value="NTA_MOA"/>
</dbReference>
<feature type="domain" description="Luciferase-like" evidence="3">
    <location>
        <begin position="51"/>
        <end position="414"/>
    </location>
</feature>
<dbReference type="InterPro" id="IPR051260">
    <property type="entry name" value="Diverse_substr_monoxygenases"/>
</dbReference>
<gene>
    <name evidence="5" type="ORF">TRUGW13939_11968</name>
</gene>
<feature type="domain" description="TauD/TfdA-like" evidence="4">
    <location>
        <begin position="572"/>
        <end position="842"/>
    </location>
</feature>
<dbReference type="Pfam" id="PF00296">
    <property type="entry name" value="Bac_luciferase"/>
    <property type="match status" value="1"/>
</dbReference>
<keyword evidence="1" id="KW-0560">Oxidoreductase</keyword>
<dbReference type="RefSeq" id="XP_035350965.1">
    <property type="nucleotide sequence ID" value="XM_035495072.1"/>
</dbReference>
<dbReference type="NCBIfam" id="TIGR03860">
    <property type="entry name" value="FMN_nitrolo"/>
    <property type="match status" value="1"/>
</dbReference>